<evidence type="ECO:0000313" key="2">
    <source>
        <dbReference type="Proteomes" id="UP000253490"/>
    </source>
</evidence>
<accession>A0A366I2V6</accession>
<protein>
    <submittedName>
        <fullName evidence="1">Uncharacterized protein</fullName>
    </submittedName>
</protein>
<dbReference type="RefSeq" id="WP_278278704.1">
    <property type="nucleotide sequence ID" value="NZ_QNRX01000016.1"/>
</dbReference>
<keyword evidence="2" id="KW-1185">Reference proteome</keyword>
<dbReference type="AlphaFoldDB" id="A0A366I2V6"/>
<evidence type="ECO:0000313" key="1">
    <source>
        <dbReference type="EMBL" id="RBP60352.1"/>
    </source>
</evidence>
<reference evidence="1 2" key="1">
    <citation type="submission" date="2018-06" db="EMBL/GenBank/DDBJ databases">
        <title>Genomic Encyclopedia of Type Strains, Phase IV (KMG-IV): sequencing the most valuable type-strain genomes for metagenomic binning, comparative biology and taxonomic classification.</title>
        <authorList>
            <person name="Goeker M."/>
        </authorList>
    </citation>
    <scope>NUCLEOTIDE SEQUENCE [LARGE SCALE GENOMIC DNA]</scope>
    <source>
        <strain evidence="1 2">DSM 22112</strain>
    </source>
</reference>
<proteinExistence type="predicted"/>
<dbReference type="EMBL" id="QNRX01000016">
    <property type="protein sequence ID" value="RBP60352.1"/>
    <property type="molecule type" value="Genomic_DNA"/>
</dbReference>
<dbReference type="Proteomes" id="UP000253490">
    <property type="component" value="Unassembled WGS sequence"/>
</dbReference>
<name>A0A366I2V6_9FIRM</name>
<organism evidence="1 2">
    <name type="scientific">Alkalibaculum bacchi</name>
    <dbReference type="NCBI Taxonomy" id="645887"/>
    <lineage>
        <taxon>Bacteria</taxon>
        <taxon>Bacillati</taxon>
        <taxon>Bacillota</taxon>
        <taxon>Clostridia</taxon>
        <taxon>Eubacteriales</taxon>
        <taxon>Eubacteriaceae</taxon>
        <taxon>Alkalibaculum</taxon>
    </lineage>
</organism>
<comment type="caution">
    <text evidence="1">The sequence shown here is derived from an EMBL/GenBank/DDBJ whole genome shotgun (WGS) entry which is preliminary data.</text>
</comment>
<sequence>MKHLNNAKERGVAILGGGAAIKKGVLKQAPKIAAKMIKVISRK</sequence>
<gene>
    <name evidence="1" type="ORF">DES36_1168</name>
</gene>